<sequence>MKALLIGSGMVAQTHLLALRDNAAGIRLAGVLGRNRAALEPFCARAGSLLGHDVAAFTDLDAALADAPDMAVLITPPDTRLDYARRLSRAAIPTLMEKPVERTLDAARRIVAAYDTSGVPLGLCFQHRTRAASQRLKTLMTGGTLGDVVHVEIDVPWWRDQAYYDAPGRGTYARDGGGVMINQAIHTLDLALWLCGPVARLQALMRTSPLHAMEAEDIAAALLTFASGATGTLRATTTAYPGLAESLTLTTTRARIRLQGDALTLHWLDGHEDAFLPDSAGGTGGGADPMAFTHAWHQSVLEDFAGAIRDNRPPLAPGREALHVHAVIDAMERAARSGQTEEVSQ</sequence>
<dbReference type="RefSeq" id="WP_217777285.1">
    <property type="nucleotide sequence ID" value="NZ_JAHRWL010000001.1"/>
</dbReference>
<dbReference type="InterPro" id="IPR052515">
    <property type="entry name" value="Gfo/Idh/MocA_Oxidoreductase"/>
</dbReference>
<gene>
    <name evidence="3" type="ORF">KUH32_06820</name>
</gene>
<evidence type="ECO:0000313" key="4">
    <source>
        <dbReference type="Proteomes" id="UP001166293"/>
    </source>
</evidence>
<organism evidence="3 4">
    <name type="scientific">Thalassococcus arenae</name>
    <dbReference type="NCBI Taxonomy" id="2851652"/>
    <lineage>
        <taxon>Bacteria</taxon>
        <taxon>Pseudomonadati</taxon>
        <taxon>Pseudomonadota</taxon>
        <taxon>Alphaproteobacteria</taxon>
        <taxon>Rhodobacterales</taxon>
        <taxon>Roseobacteraceae</taxon>
        <taxon>Thalassococcus</taxon>
    </lineage>
</organism>
<comment type="caution">
    <text evidence="3">The sequence shown here is derived from an EMBL/GenBank/DDBJ whole genome shotgun (WGS) entry which is preliminary data.</text>
</comment>
<dbReference type="Pfam" id="PF01408">
    <property type="entry name" value="GFO_IDH_MocA"/>
    <property type="match status" value="1"/>
</dbReference>
<evidence type="ECO:0000259" key="2">
    <source>
        <dbReference type="Pfam" id="PF22725"/>
    </source>
</evidence>
<feature type="domain" description="GFO/IDH/MocA-like oxidoreductase" evidence="2">
    <location>
        <begin position="134"/>
        <end position="256"/>
    </location>
</feature>
<dbReference type="Pfam" id="PF22725">
    <property type="entry name" value="GFO_IDH_MocA_C3"/>
    <property type="match status" value="1"/>
</dbReference>
<dbReference type="Proteomes" id="UP001166293">
    <property type="component" value="Unassembled WGS sequence"/>
</dbReference>
<dbReference type="InterPro" id="IPR055170">
    <property type="entry name" value="GFO_IDH_MocA-like_dom"/>
</dbReference>
<reference evidence="3" key="1">
    <citation type="submission" date="2021-06" db="EMBL/GenBank/DDBJ databases">
        <title>Thalassococcus sp. CAU 1522 isolated from sea sand, Republic of Korea.</title>
        <authorList>
            <person name="Kim W."/>
        </authorList>
    </citation>
    <scope>NUCLEOTIDE SEQUENCE</scope>
    <source>
        <strain evidence="3">CAU 1522</strain>
    </source>
</reference>
<name>A0ABS6N629_9RHOB</name>
<evidence type="ECO:0000259" key="1">
    <source>
        <dbReference type="Pfam" id="PF01408"/>
    </source>
</evidence>
<protein>
    <submittedName>
        <fullName evidence="3">Gfo/Idh/MocA family oxidoreductase</fullName>
    </submittedName>
</protein>
<evidence type="ECO:0000313" key="3">
    <source>
        <dbReference type="EMBL" id="MBV2359479.1"/>
    </source>
</evidence>
<dbReference type="EMBL" id="JAHRWL010000001">
    <property type="protein sequence ID" value="MBV2359479.1"/>
    <property type="molecule type" value="Genomic_DNA"/>
</dbReference>
<proteinExistence type="predicted"/>
<dbReference type="PANTHER" id="PTHR43249:SF1">
    <property type="entry name" value="D-GLUCOSIDE 3-DEHYDROGENASE"/>
    <property type="match status" value="1"/>
</dbReference>
<accession>A0ABS6N629</accession>
<keyword evidence="4" id="KW-1185">Reference proteome</keyword>
<dbReference type="PANTHER" id="PTHR43249">
    <property type="entry name" value="UDP-N-ACETYL-2-AMINO-2-DEOXY-D-GLUCURONATE OXIDASE"/>
    <property type="match status" value="1"/>
</dbReference>
<dbReference type="InterPro" id="IPR000683">
    <property type="entry name" value="Gfo/Idh/MocA-like_OxRdtase_N"/>
</dbReference>
<feature type="domain" description="Gfo/Idh/MocA-like oxidoreductase N-terminal" evidence="1">
    <location>
        <begin position="2"/>
        <end position="121"/>
    </location>
</feature>